<dbReference type="PANTHER" id="PTHR11741:SF0">
    <property type="entry name" value="ELONGATION FACTOR TS, MITOCHONDRIAL"/>
    <property type="match status" value="1"/>
</dbReference>
<evidence type="ECO:0000256" key="4">
    <source>
        <dbReference type="ARBA" id="ARBA00022917"/>
    </source>
</evidence>
<dbReference type="STRING" id="1121324.CLIT_11c02220"/>
<sequence length="305" mass="33381">MAITASMVKEIREKTGAGMMDCKKALTEVDGDMEKAVDLLREKGLAKAAKKSGRVAAEGLVEISISEDGSKAAVVEVNSETDFVAKNDEFKGFVKDIADIVLNSNVSTVEELLAEKYLGQEETVQEVLNAKIATIGENMNIRRFERFEEEGCKAVGYIHGAGKIGVLVKLETEASADEVMDMGRDVAMQIAAMNPKYISSDDVDPEYVEHEKQILMQQALNEGKPAAIVEKMVVGRLQKQLKEVCLLDQAFVKDGDLTVAKYIDAEAKKIGKAIKVTDKVRFSVGEGIEKKEENFAEEVAKQIGR</sequence>
<evidence type="ECO:0000313" key="10">
    <source>
        <dbReference type="EMBL" id="KDR95193.1"/>
    </source>
</evidence>
<name>A0A069REJ3_PEPLI</name>
<dbReference type="InterPro" id="IPR018101">
    <property type="entry name" value="Transl_elong_Ts_CS"/>
</dbReference>
<dbReference type="GO" id="GO:0005737">
    <property type="term" value="C:cytoplasm"/>
    <property type="evidence" value="ECO:0007669"/>
    <property type="project" value="UniProtKB-SubCell"/>
</dbReference>
<reference evidence="10 11" key="1">
    <citation type="submission" date="2014-03" db="EMBL/GenBank/DDBJ databases">
        <title>Genome sequence of Clostridium litorale W6, DSM 5388.</title>
        <authorList>
            <person name="Poehlein A."/>
            <person name="Jagirdar A."/>
            <person name="Khonsari B."/>
            <person name="Chibani C.M."/>
            <person name="Gutierrez Gutierrez D.A."/>
            <person name="Davydova E."/>
            <person name="Alghaithi H.S."/>
            <person name="Nair K.P."/>
            <person name="Dhamotharan K."/>
            <person name="Chandran L."/>
            <person name="G W."/>
            <person name="Daniel R."/>
        </authorList>
    </citation>
    <scope>NUCLEOTIDE SEQUENCE [LARGE SCALE GENOMIC DNA]</scope>
    <source>
        <strain evidence="10 11">W6</strain>
    </source>
</reference>
<keyword evidence="6" id="KW-0963">Cytoplasm</keyword>
<feature type="domain" description="Translation elongation factor EFTs/EF1B dimerisation" evidence="9">
    <location>
        <begin position="72"/>
        <end position="286"/>
    </location>
</feature>
<dbReference type="Gene3D" id="3.30.479.20">
    <property type="entry name" value="Elongation factor Ts, dimerisation domain"/>
    <property type="match status" value="2"/>
</dbReference>
<evidence type="ECO:0000256" key="6">
    <source>
        <dbReference type="HAMAP-Rule" id="MF_00050"/>
    </source>
</evidence>
<keyword evidence="4 6" id="KW-0648">Protein biosynthesis</keyword>
<dbReference type="SUPFAM" id="SSF54713">
    <property type="entry name" value="Elongation factor Ts (EF-Ts), dimerisation domain"/>
    <property type="match status" value="2"/>
</dbReference>
<proteinExistence type="inferred from homology"/>
<feature type="region of interest" description="Involved in Mg(2+) ion dislocation from EF-Tu" evidence="6">
    <location>
        <begin position="81"/>
        <end position="84"/>
    </location>
</feature>
<comment type="subcellular location">
    <subcellularLocation>
        <location evidence="6 8">Cytoplasm</location>
    </subcellularLocation>
</comment>
<dbReference type="InterPro" id="IPR036402">
    <property type="entry name" value="EF-Ts_dimer_sf"/>
</dbReference>
<dbReference type="GO" id="GO:0003746">
    <property type="term" value="F:translation elongation factor activity"/>
    <property type="evidence" value="ECO:0007669"/>
    <property type="project" value="UniProtKB-UniRule"/>
</dbReference>
<evidence type="ECO:0000256" key="2">
    <source>
        <dbReference type="ARBA" id="ARBA00016956"/>
    </source>
</evidence>
<dbReference type="Pfam" id="PF00889">
    <property type="entry name" value="EF_TS"/>
    <property type="match status" value="1"/>
</dbReference>
<dbReference type="OrthoDB" id="9808348at2"/>
<evidence type="ECO:0000256" key="5">
    <source>
        <dbReference type="ARBA" id="ARBA00025453"/>
    </source>
</evidence>
<evidence type="ECO:0000256" key="7">
    <source>
        <dbReference type="RuleBase" id="RU000642"/>
    </source>
</evidence>
<dbReference type="Gene3D" id="1.10.8.10">
    <property type="entry name" value="DNA helicase RuvA subunit, C-terminal domain"/>
    <property type="match status" value="1"/>
</dbReference>
<dbReference type="InterPro" id="IPR014039">
    <property type="entry name" value="Transl_elong_EFTs/EF1B_dimer"/>
</dbReference>
<dbReference type="InterPro" id="IPR001816">
    <property type="entry name" value="Transl_elong_EFTs/EF1B"/>
</dbReference>
<dbReference type="SUPFAM" id="SSF46934">
    <property type="entry name" value="UBA-like"/>
    <property type="match status" value="1"/>
</dbReference>
<comment type="similarity">
    <text evidence="1 6 7">Belongs to the EF-Ts family.</text>
</comment>
<dbReference type="InterPro" id="IPR009060">
    <property type="entry name" value="UBA-like_sf"/>
</dbReference>
<gene>
    <name evidence="6 10" type="primary">tsf</name>
    <name evidence="10" type="ORF">CLIT_11c02220</name>
</gene>
<dbReference type="FunFam" id="1.10.286.20:FF:000001">
    <property type="entry name" value="Elongation factor Ts"/>
    <property type="match status" value="1"/>
</dbReference>
<keyword evidence="3 6" id="KW-0251">Elongation factor</keyword>
<evidence type="ECO:0000256" key="1">
    <source>
        <dbReference type="ARBA" id="ARBA00005532"/>
    </source>
</evidence>
<dbReference type="PANTHER" id="PTHR11741">
    <property type="entry name" value="ELONGATION FACTOR TS"/>
    <property type="match status" value="1"/>
</dbReference>
<dbReference type="eggNOG" id="COG0264">
    <property type="taxonomic scope" value="Bacteria"/>
</dbReference>
<dbReference type="AlphaFoldDB" id="A0A069REJ3"/>
<comment type="function">
    <text evidence="5 6 7">Associates with the EF-Tu.GDP complex and induces the exchange of GDP to GTP. It remains bound to the aminoacyl-tRNA.EF-Tu.GTP complex up to the GTP hydrolysis stage on the ribosome.</text>
</comment>
<dbReference type="EMBL" id="JJMM01000011">
    <property type="protein sequence ID" value="KDR95193.1"/>
    <property type="molecule type" value="Genomic_DNA"/>
</dbReference>
<evidence type="ECO:0000256" key="8">
    <source>
        <dbReference type="RuleBase" id="RU000643"/>
    </source>
</evidence>
<dbReference type="CDD" id="cd14275">
    <property type="entry name" value="UBA_EF-Ts"/>
    <property type="match status" value="1"/>
</dbReference>
<accession>A0A069REJ3</accession>
<dbReference type="NCBIfam" id="TIGR00116">
    <property type="entry name" value="tsf"/>
    <property type="match status" value="1"/>
</dbReference>
<dbReference type="Proteomes" id="UP000027946">
    <property type="component" value="Unassembled WGS sequence"/>
</dbReference>
<evidence type="ECO:0000256" key="3">
    <source>
        <dbReference type="ARBA" id="ARBA00022768"/>
    </source>
</evidence>
<dbReference type="RefSeq" id="WP_038265271.1">
    <property type="nucleotide sequence ID" value="NZ_FSRH01000002.1"/>
</dbReference>
<dbReference type="Gene3D" id="1.10.286.20">
    <property type="match status" value="1"/>
</dbReference>
<evidence type="ECO:0000313" key="11">
    <source>
        <dbReference type="Proteomes" id="UP000027946"/>
    </source>
</evidence>
<evidence type="ECO:0000259" key="9">
    <source>
        <dbReference type="Pfam" id="PF00889"/>
    </source>
</evidence>
<dbReference type="HAMAP" id="MF_00050">
    <property type="entry name" value="EF_Ts"/>
    <property type="match status" value="1"/>
</dbReference>
<organism evidence="10 11">
    <name type="scientific">Peptoclostridium litorale DSM 5388</name>
    <dbReference type="NCBI Taxonomy" id="1121324"/>
    <lineage>
        <taxon>Bacteria</taxon>
        <taxon>Bacillati</taxon>
        <taxon>Bacillota</taxon>
        <taxon>Clostridia</taxon>
        <taxon>Peptostreptococcales</taxon>
        <taxon>Peptoclostridiaceae</taxon>
        <taxon>Peptoclostridium</taxon>
    </lineage>
</organism>
<dbReference type="PROSITE" id="PS01127">
    <property type="entry name" value="EF_TS_2"/>
    <property type="match status" value="1"/>
</dbReference>
<comment type="caution">
    <text evidence="10">The sequence shown here is derived from an EMBL/GenBank/DDBJ whole genome shotgun (WGS) entry which is preliminary data.</text>
</comment>
<dbReference type="FunFam" id="1.10.8.10:FF:000001">
    <property type="entry name" value="Elongation factor Ts"/>
    <property type="match status" value="1"/>
</dbReference>
<protein>
    <recommendedName>
        <fullName evidence="2 6">Elongation factor Ts</fullName>
        <shortName evidence="6">EF-Ts</shortName>
    </recommendedName>
</protein>
<keyword evidence="11" id="KW-1185">Reference proteome</keyword>